<keyword evidence="8" id="KW-1185">Reference proteome</keyword>
<accession>B8GGF0</accession>
<proteinExistence type="inferred from homology"/>
<dbReference type="InterPro" id="IPR036249">
    <property type="entry name" value="Thioredoxin-like_sf"/>
</dbReference>
<evidence type="ECO:0000313" key="7">
    <source>
        <dbReference type="EMBL" id="ACL16205.1"/>
    </source>
</evidence>
<evidence type="ECO:0000256" key="5">
    <source>
        <dbReference type="ARBA" id="ARBA00023014"/>
    </source>
</evidence>
<dbReference type="InterPro" id="IPR028431">
    <property type="entry name" value="NADP_DH_HndA-like"/>
</dbReference>
<keyword evidence="4" id="KW-0408">Iron</keyword>
<gene>
    <name evidence="7" type="ordered locus">Mpal_0843</name>
</gene>
<comment type="cofactor">
    <cofactor evidence="6">
        <name>[2Fe-2S] cluster</name>
        <dbReference type="ChEBI" id="CHEBI:190135"/>
    </cofactor>
</comment>
<dbReference type="RefSeq" id="WP_012617524.1">
    <property type="nucleotide sequence ID" value="NC_011832.1"/>
</dbReference>
<organism evidence="7 8">
    <name type="scientific">Methanosphaerula palustris (strain ATCC BAA-1556 / DSM 19958 / E1-9c)</name>
    <dbReference type="NCBI Taxonomy" id="521011"/>
    <lineage>
        <taxon>Archaea</taxon>
        <taxon>Methanobacteriati</taxon>
        <taxon>Methanobacteriota</taxon>
        <taxon>Stenosarchaea group</taxon>
        <taxon>Methanomicrobia</taxon>
        <taxon>Methanomicrobiales</taxon>
        <taxon>Methanoregulaceae</taxon>
        <taxon>Methanosphaerula</taxon>
    </lineage>
</organism>
<sequence>MEEQVLDQIIARYASPTGRVLGILSEVQHQEGYIPRDVLETLSQKLDLPLSDLYSLVTFYALFSLKPVGEHVITVCMGTACHVKGAVSLLETLQDLLHLEGEAADEDGKFSLTTEDNRFTLEIARCFGACSIAPVLRVDGNLYGYVTPESLPGILEGYGWQR</sequence>
<dbReference type="AlphaFoldDB" id="B8GGF0"/>
<dbReference type="SUPFAM" id="SSF52833">
    <property type="entry name" value="Thioredoxin-like"/>
    <property type="match status" value="1"/>
</dbReference>
<keyword evidence="2" id="KW-0001">2Fe-2S</keyword>
<keyword evidence="3" id="KW-0479">Metal-binding</keyword>
<reference evidence="7 8" key="1">
    <citation type="journal article" date="2015" name="Genome Announc.">
        <title>Complete Genome Sequence of Methanosphaerula palustris E1-9CT, a Hydrogenotrophic Methanogen Isolated from a Minerotrophic Fen Peatland.</title>
        <authorList>
            <person name="Cadillo-Quiroz H."/>
            <person name="Browne P."/>
            <person name="Kyrpides N."/>
            <person name="Woyke T."/>
            <person name="Goodwin L."/>
            <person name="Detter C."/>
            <person name="Yavitt J.B."/>
            <person name="Zinder S.H."/>
        </authorList>
    </citation>
    <scope>NUCLEOTIDE SEQUENCE [LARGE SCALE GENOMIC DNA]</scope>
    <source>
        <strain evidence="8">ATCC BAA-1556 / DSM 19958 / E1-9c</strain>
    </source>
</reference>
<dbReference type="GO" id="GO:0016491">
    <property type="term" value="F:oxidoreductase activity"/>
    <property type="evidence" value="ECO:0007669"/>
    <property type="project" value="InterPro"/>
</dbReference>
<dbReference type="GO" id="GO:0046872">
    <property type="term" value="F:metal ion binding"/>
    <property type="evidence" value="ECO:0007669"/>
    <property type="project" value="UniProtKB-KW"/>
</dbReference>
<evidence type="ECO:0000256" key="4">
    <source>
        <dbReference type="ARBA" id="ARBA00023004"/>
    </source>
</evidence>
<dbReference type="PANTHER" id="PTHR43342">
    <property type="entry name" value="NADH-QUINONE OXIDOREDUCTASE, E SUBUNIT"/>
    <property type="match status" value="1"/>
</dbReference>
<keyword evidence="7" id="KW-0830">Ubiquinone</keyword>
<evidence type="ECO:0000256" key="1">
    <source>
        <dbReference type="ARBA" id="ARBA00010643"/>
    </source>
</evidence>
<dbReference type="KEGG" id="mpl:Mpal_0843"/>
<name>B8GGF0_METPE</name>
<dbReference type="eggNOG" id="arCOG04890">
    <property type="taxonomic scope" value="Archaea"/>
</dbReference>
<comment type="similarity">
    <text evidence="1">Belongs to the complex I 24 kDa subunit family.</text>
</comment>
<evidence type="ECO:0000256" key="6">
    <source>
        <dbReference type="ARBA" id="ARBA00034078"/>
    </source>
</evidence>
<dbReference type="InterPro" id="IPR002023">
    <property type="entry name" value="NuoE-like"/>
</dbReference>
<dbReference type="HOGENOM" id="CLU_054362_2_1_2"/>
<evidence type="ECO:0000313" key="8">
    <source>
        <dbReference type="Proteomes" id="UP000002457"/>
    </source>
</evidence>
<dbReference type="Gene3D" id="3.40.30.10">
    <property type="entry name" value="Glutaredoxin"/>
    <property type="match status" value="1"/>
</dbReference>
<dbReference type="OrthoDB" id="70332at2157"/>
<dbReference type="Proteomes" id="UP000002457">
    <property type="component" value="Chromosome"/>
</dbReference>
<dbReference type="EMBL" id="CP001338">
    <property type="protein sequence ID" value="ACL16205.1"/>
    <property type="molecule type" value="Genomic_DNA"/>
</dbReference>
<dbReference type="InterPro" id="IPR041921">
    <property type="entry name" value="NuoE_N"/>
</dbReference>
<dbReference type="CDD" id="cd03064">
    <property type="entry name" value="TRX_Fd_NuoE"/>
    <property type="match status" value="1"/>
</dbReference>
<dbReference type="STRING" id="521011.Mpal_0843"/>
<dbReference type="Gene3D" id="1.10.10.1590">
    <property type="entry name" value="NADH-quinone oxidoreductase subunit E"/>
    <property type="match status" value="1"/>
</dbReference>
<dbReference type="PANTHER" id="PTHR43342:SF2">
    <property type="entry name" value="POTENTIAL NAD-REDUCING HYDROGENASE SUBUNIT"/>
    <property type="match status" value="1"/>
</dbReference>
<keyword evidence="5" id="KW-0411">Iron-sulfur</keyword>
<protein>
    <submittedName>
        <fullName evidence="7">NADH dehydrogenase (Ubiquinone) 24 kDa subunit</fullName>
    </submittedName>
</protein>
<dbReference type="GO" id="GO:0051537">
    <property type="term" value="F:2 iron, 2 sulfur cluster binding"/>
    <property type="evidence" value="ECO:0007669"/>
    <property type="project" value="UniProtKB-KW"/>
</dbReference>
<dbReference type="PIRSF" id="PIRSF000216">
    <property type="entry name" value="NADH_DH_24kDa"/>
    <property type="match status" value="1"/>
</dbReference>
<evidence type="ECO:0000256" key="3">
    <source>
        <dbReference type="ARBA" id="ARBA00022723"/>
    </source>
</evidence>
<dbReference type="GeneID" id="7272333"/>
<dbReference type="Pfam" id="PF01257">
    <property type="entry name" value="2Fe-2S_thioredx"/>
    <property type="match status" value="1"/>
</dbReference>
<dbReference type="InterPro" id="IPR042128">
    <property type="entry name" value="NuoE_dom"/>
</dbReference>
<evidence type="ECO:0000256" key="2">
    <source>
        <dbReference type="ARBA" id="ARBA00022714"/>
    </source>
</evidence>